<evidence type="ECO:0000256" key="2">
    <source>
        <dbReference type="SAM" id="SignalP"/>
    </source>
</evidence>
<feature type="chain" id="PRO_5037778791" evidence="2">
    <location>
        <begin position="22"/>
        <end position="824"/>
    </location>
</feature>
<evidence type="ECO:0000313" key="4">
    <source>
        <dbReference type="WBParaSite" id="ACRNAN_scaffold328.g7877.t1"/>
    </source>
</evidence>
<protein>
    <submittedName>
        <fullName evidence="4">Uncharacterized protein</fullName>
    </submittedName>
</protein>
<dbReference type="AlphaFoldDB" id="A0A914DNM1"/>
<evidence type="ECO:0000313" key="3">
    <source>
        <dbReference type="Proteomes" id="UP000887540"/>
    </source>
</evidence>
<accession>A0A914DNM1</accession>
<dbReference type="Proteomes" id="UP000887540">
    <property type="component" value="Unplaced"/>
</dbReference>
<name>A0A914DNM1_9BILA</name>
<feature type="region of interest" description="Disordered" evidence="1">
    <location>
        <begin position="681"/>
        <end position="794"/>
    </location>
</feature>
<sequence>MFSIDIKNNLLLLFIVKFVLSLEAKEGSFKKNVMLNIARQGIEDGVIESAIDLIKADAKFACKLLIKLTGRCNLHMSAQENNQTTHIPQHGITRKVASTTQMTTTKKTVSGKHFRSYSARIDGLISKSNSQAFYFPGPLSSDSYEDSSMVVGNTDRHQKQFSLDSDENISIDYNRDGAFLRNRISSRHKRPLYAVGSKELREWFKENDFGVTNMSEMLVPIKSPGLVDDKINELENDSITKIKPLYTVTTHNQPKNPTSALSSEDYGEDTIRPFTTTIAPTPTTSLFQEVDGDLTDSQPNKIKIKPSYVQPDTLEMLISALEYAVTPLDSHGVQEDFQPENKANVLERDAAEQKEIFDSSIQNSNTLYNSETSLATSTTTVPPLTDVIFTQNSVDNGVEEDLLIALEYATAHPNPNDNNDVNKVLLDPEPVQTNIAYENAHEYEPYNNILTDSETIKESNDHQYNKQNLDSLVHVPNNQHSSIDPIPELMPMSEQDISSYEIRPTTSENSYETRSMNDNNNNSYKVVDEFREQENTAIEEPYIKGKETKITDIIDKNIVDNNENSNDKQENIAHENINMDNPESPYVKTTDDEFTLAQDSMPMPNVKYCTASSCVHTLKKNCQTECIPTTPDGIACPCDANVPTPTDLYLASILADFSRVFILVGRFLGYEDGNDILTISTYGPLNPRTTQPGQLNPRTTQPTDNSTHGQLNPRTTQPTDNSTHGQLNPRTTQPTDNSTHGQLNPRTTQPTDNSTHGQLNPRTTQPTDNSTHGQLNPRTTQPKQLNPKTSRKYSDCKNYEKNSYYCFIVKFDICTGMKKKNKYF</sequence>
<keyword evidence="3" id="KW-1185">Reference proteome</keyword>
<keyword evidence="2" id="KW-0732">Signal</keyword>
<proteinExistence type="predicted"/>
<organism evidence="3 4">
    <name type="scientific">Acrobeloides nanus</name>
    <dbReference type="NCBI Taxonomy" id="290746"/>
    <lineage>
        <taxon>Eukaryota</taxon>
        <taxon>Metazoa</taxon>
        <taxon>Ecdysozoa</taxon>
        <taxon>Nematoda</taxon>
        <taxon>Chromadorea</taxon>
        <taxon>Rhabditida</taxon>
        <taxon>Tylenchina</taxon>
        <taxon>Cephalobomorpha</taxon>
        <taxon>Cephaloboidea</taxon>
        <taxon>Cephalobidae</taxon>
        <taxon>Acrobeloides</taxon>
    </lineage>
</organism>
<feature type="signal peptide" evidence="2">
    <location>
        <begin position="1"/>
        <end position="21"/>
    </location>
</feature>
<reference evidence="4" key="1">
    <citation type="submission" date="2022-11" db="UniProtKB">
        <authorList>
            <consortium name="WormBaseParasite"/>
        </authorList>
    </citation>
    <scope>IDENTIFICATION</scope>
</reference>
<feature type="compositionally biased region" description="Polar residues" evidence="1">
    <location>
        <begin position="681"/>
        <end position="788"/>
    </location>
</feature>
<evidence type="ECO:0000256" key="1">
    <source>
        <dbReference type="SAM" id="MobiDB-lite"/>
    </source>
</evidence>
<dbReference type="WBParaSite" id="ACRNAN_scaffold328.g7877.t1">
    <property type="protein sequence ID" value="ACRNAN_scaffold328.g7877.t1"/>
    <property type="gene ID" value="ACRNAN_scaffold328.g7877"/>
</dbReference>